<evidence type="ECO:0000256" key="2">
    <source>
        <dbReference type="SAM" id="MobiDB-lite"/>
    </source>
</evidence>
<reference evidence="4 6" key="2">
    <citation type="journal article" date="2018" name="Plant J.">
        <title>The Physcomitrella patens chromosome-scale assembly reveals moss genome structure and evolution.</title>
        <authorList>
            <person name="Lang D."/>
            <person name="Ullrich K.K."/>
            <person name="Murat F."/>
            <person name="Fuchs J."/>
            <person name="Jenkins J."/>
            <person name="Haas F.B."/>
            <person name="Piednoel M."/>
            <person name="Gundlach H."/>
            <person name="Van Bel M."/>
            <person name="Meyberg R."/>
            <person name="Vives C."/>
            <person name="Morata J."/>
            <person name="Symeonidi A."/>
            <person name="Hiss M."/>
            <person name="Muchero W."/>
            <person name="Kamisugi Y."/>
            <person name="Saleh O."/>
            <person name="Blanc G."/>
            <person name="Decker E.L."/>
            <person name="van Gessel N."/>
            <person name="Grimwood J."/>
            <person name="Hayes R.D."/>
            <person name="Graham S.W."/>
            <person name="Gunter L.E."/>
            <person name="McDaniel S.F."/>
            <person name="Hoernstein S.N.W."/>
            <person name="Larsson A."/>
            <person name="Li F.W."/>
            <person name="Perroud P.F."/>
            <person name="Phillips J."/>
            <person name="Ranjan P."/>
            <person name="Rokshar D.S."/>
            <person name="Rothfels C.J."/>
            <person name="Schneider L."/>
            <person name="Shu S."/>
            <person name="Stevenson D.W."/>
            <person name="Thummler F."/>
            <person name="Tillich M."/>
            <person name="Villarreal Aguilar J.C."/>
            <person name="Widiez T."/>
            <person name="Wong G.K."/>
            <person name="Wymore A."/>
            <person name="Zhang Y."/>
            <person name="Zimmer A.D."/>
            <person name="Quatrano R.S."/>
            <person name="Mayer K.F.X."/>
            <person name="Goodstein D."/>
            <person name="Casacuberta J.M."/>
            <person name="Vandepoele K."/>
            <person name="Reski R."/>
            <person name="Cuming A.C."/>
            <person name="Tuskan G.A."/>
            <person name="Maumus F."/>
            <person name="Salse J."/>
            <person name="Schmutz J."/>
            <person name="Rensing S.A."/>
        </authorList>
    </citation>
    <scope>NUCLEOTIDE SEQUENCE [LARGE SCALE GENOMIC DNA]</scope>
    <source>
        <strain evidence="5 6">cv. Gransden 2004</strain>
    </source>
</reference>
<dbReference type="AlphaFoldDB" id="A0A2K1L8C3"/>
<evidence type="ECO:0000256" key="1">
    <source>
        <dbReference type="SAM" id="Coils"/>
    </source>
</evidence>
<dbReference type="OMA" id="MASPYRL"/>
<dbReference type="GeneID" id="112284269"/>
<evidence type="ECO:0000259" key="3">
    <source>
        <dbReference type="Pfam" id="PF13460"/>
    </source>
</evidence>
<feature type="coiled-coil region" evidence="1">
    <location>
        <begin position="463"/>
        <end position="521"/>
    </location>
</feature>
<dbReference type="KEGG" id="ppp:112284269"/>
<dbReference type="InterPro" id="IPR016040">
    <property type="entry name" value="NAD(P)-bd_dom"/>
</dbReference>
<protein>
    <recommendedName>
        <fullName evidence="3">NAD(P)-binding domain-containing protein</fullName>
    </recommendedName>
</protein>
<feature type="compositionally biased region" description="Acidic residues" evidence="2">
    <location>
        <begin position="151"/>
        <end position="160"/>
    </location>
</feature>
<evidence type="ECO:0000313" key="4">
    <source>
        <dbReference type="EMBL" id="PNR62244.1"/>
    </source>
</evidence>
<dbReference type="SUPFAM" id="SSF51735">
    <property type="entry name" value="NAD(P)-binding Rossmann-fold domains"/>
    <property type="match status" value="1"/>
</dbReference>
<name>A0A2K1L8C3_PHYPA</name>
<dbReference type="Proteomes" id="UP000006727">
    <property type="component" value="Chromosome 1"/>
</dbReference>
<feature type="region of interest" description="Disordered" evidence="2">
    <location>
        <begin position="604"/>
        <end position="624"/>
    </location>
</feature>
<reference evidence="4 6" key="1">
    <citation type="journal article" date="2008" name="Science">
        <title>The Physcomitrella genome reveals evolutionary insights into the conquest of land by plants.</title>
        <authorList>
            <person name="Rensing S."/>
            <person name="Lang D."/>
            <person name="Zimmer A."/>
            <person name="Terry A."/>
            <person name="Salamov A."/>
            <person name="Shapiro H."/>
            <person name="Nishiyama T."/>
            <person name="Perroud P.-F."/>
            <person name="Lindquist E."/>
            <person name="Kamisugi Y."/>
            <person name="Tanahashi T."/>
            <person name="Sakakibara K."/>
            <person name="Fujita T."/>
            <person name="Oishi K."/>
            <person name="Shin-I T."/>
            <person name="Kuroki Y."/>
            <person name="Toyoda A."/>
            <person name="Suzuki Y."/>
            <person name="Hashimoto A."/>
            <person name="Yamaguchi K."/>
            <person name="Sugano A."/>
            <person name="Kohara Y."/>
            <person name="Fujiyama A."/>
            <person name="Anterola A."/>
            <person name="Aoki S."/>
            <person name="Ashton N."/>
            <person name="Barbazuk W.B."/>
            <person name="Barker E."/>
            <person name="Bennetzen J."/>
            <person name="Bezanilla M."/>
            <person name="Blankenship R."/>
            <person name="Cho S.H."/>
            <person name="Dutcher S."/>
            <person name="Estelle M."/>
            <person name="Fawcett J.A."/>
            <person name="Gundlach H."/>
            <person name="Hanada K."/>
            <person name="Heyl A."/>
            <person name="Hicks K.A."/>
            <person name="Hugh J."/>
            <person name="Lohr M."/>
            <person name="Mayer K."/>
            <person name="Melkozernov A."/>
            <person name="Murata T."/>
            <person name="Nelson D."/>
            <person name="Pils B."/>
            <person name="Prigge M."/>
            <person name="Reiss B."/>
            <person name="Renner T."/>
            <person name="Rombauts S."/>
            <person name="Rushton P."/>
            <person name="Sanderfoot A."/>
            <person name="Schween G."/>
            <person name="Shiu S.-H."/>
            <person name="Stueber K."/>
            <person name="Theodoulou F.L."/>
            <person name="Tu H."/>
            <person name="Van de Peer Y."/>
            <person name="Verrier P.J."/>
            <person name="Waters E."/>
            <person name="Wood A."/>
            <person name="Yang L."/>
            <person name="Cove D."/>
            <person name="Cuming A."/>
            <person name="Hasebe M."/>
            <person name="Lucas S."/>
            <person name="Mishler D.B."/>
            <person name="Reski R."/>
            <person name="Grigoriev I."/>
            <person name="Quatrano R.S."/>
            <person name="Boore J.L."/>
        </authorList>
    </citation>
    <scope>NUCLEOTIDE SEQUENCE [LARGE SCALE GENOMIC DNA]</scope>
    <source>
        <strain evidence="5 6">cv. Gransden 2004</strain>
    </source>
</reference>
<organism evidence="4">
    <name type="scientific">Physcomitrium patens</name>
    <name type="common">Spreading-leaved earth moss</name>
    <name type="synonym">Physcomitrella patens</name>
    <dbReference type="NCBI Taxonomy" id="3218"/>
    <lineage>
        <taxon>Eukaryota</taxon>
        <taxon>Viridiplantae</taxon>
        <taxon>Streptophyta</taxon>
        <taxon>Embryophyta</taxon>
        <taxon>Bryophyta</taxon>
        <taxon>Bryophytina</taxon>
        <taxon>Bryopsida</taxon>
        <taxon>Funariidae</taxon>
        <taxon>Funariales</taxon>
        <taxon>Funariaceae</taxon>
        <taxon>Physcomitrium</taxon>
    </lineage>
</organism>
<feature type="region of interest" description="Disordered" evidence="2">
    <location>
        <begin position="91"/>
        <end position="192"/>
    </location>
</feature>
<keyword evidence="1" id="KW-0175">Coiled coil</keyword>
<dbReference type="PANTHER" id="PTHR47711:SF2">
    <property type="entry name" value="PROTEIN PLASTID TRANSCRIPTIONALLY ACTIVE 16, CHLOROPLASTIC"/>
    <property type="match status" value="1"/>
</dbReference>
<dbReference type="RefSeq" id="XP_024379714.1">
    <property type="nucleotide sequence ID" value="XM_024523946.2"/>
</dbReference>
<dbReference type="Gramene" id="Pp3c1_14800V3.1">
    <property type="protein sequence ID" value="Pp3c1_14800V3.1"/>
    <property type="gene ID" value="Pp3c1_14800"/>
</dbReference>
<evidence type="ECO:0000313" key="6">
    <source>
        <dbReference type="Proteomes" id="UP000006727"/>
    </source>
</evidence>
<proteinExistence type="predicted"/>
<dbReference type="PaxDb" id="3218-PP1S230_36V6.1"/>
<dbReference type="GO" id="GO:0009507">
    <property type="term" value="C:chloroplast"/>
    <property type="evidence" value="ECO:0000318"/>
    <property type="project" value="GO_Central"/>
</dbReference>
<evidence type="ECO:0000313" key="5">
    <source>
        <dbReference type="EnsemblPlants" id="Pp3c1_14800V3.1"/>
    </source>
</evidence>
<dbReference type="Gramene" id="Pp3c1_14800V3.2">
    <property type="protein sequence ID" value="Pp3c1_14800V3.2"/>
    <property type="gene ID" value="Pp3c1_14800"/>
</dbReference>
<dbReference type="InterPro" id="IPR036291">
    <property type="entry name" value="NAD(P)-bd_dom_sf"/>
</dbReference>
<dbReference type="FunCoup" id="A0A2K1L8C3">
    <property type="interactions" value="1816"/>
</dbReference>
<dbReference type="PANTHER" id="PTHR47711">
    <property type="entry name" value="PROTEIN PLASTID TRANSCRIPTIONALLY ACTIVE 16, CHLOROPLASTIC"/>
    <property type="match status" value="1"/>
</dbReference>
<dbReference type="STRING" id="3218.A0A2K1L8C3"/>
<reference evidence="5" key="3">
    <citation type="submission" date="2020-12" db="UniProtKB">
        <authorList>
            <consortium name="EnsemblPlants"/>
        </authorList>
    </citation>
    <scope>IDENTIFICATION</scope>
</reference>
<dbReference type="Gene3D" id="3.40.50.720">
    <property type="entry name" value="NAD(P)-binding Rossmann-like Domain"/>
    <property type="match status" value="1"/>
</dbReference>
<dbReference type="EnsemblPlants" id="Pp3c1_14800V3.1">
    <property type="protein sequence ID" value="Pp3c1_14800V3.1"/>
    <property type="gene ID" value="Pp3c1_14800"/>
</dbReference>
<dbReference type="OrthoDB" id="514963at2759"/>
<dbReference type="EMBL" id="ABEU02000001">
    <property type="protein sequence ID" value="PNR62244.1"/>
    <property type="molecule type" value="Genomic_DNA"/>
</dbReference>
<gene>
    <name evidence="5" type="primary">LOC112284269</name>
    <name evidence="4" type="ORF">PHYPA_000668</name>
</gene>
<sequence>MATTRSHGVVATASAVCVGVDAAASTSGRRVGVRSGKKQCAPTLASRRSIAPGVFRPGGRIGGFKEQRQPAVGVRAAEDNSILKKGTQFFTRRGRKDDAGNDEASPSGTQFFTGLGGWGKKPKADVDSEPARGGTQFFSGIGGWGKKQAEDQMEEDEESSEQPASFGTQRLRFGTKRGSVDNANGAGTMRGGALVKKENTALDVLPFGRGRRSDPKTVFIAGATGQIGARISQQLLRAGFNIRGGVRELYFAQQLAEFATQYGVISREEAKRMNAVEFDFKDVASILKAIGNASKVVVTVGPVEDGPRSEVSVDDALRVLEAAQIANVSHFVAVYESGAGTAADGPLAGISSFFSNLFSGGAGGAKDDAHLLDSLVETDMKYTFIRSPSTEGVDDYSPSTSNLVIAGEGASDASGKVSKIQVASVVAAALSHTTVSENKVLVVASDPYAPPIIPEEALSVIPIDERRAILQVERAEAEELAREQEARKVAEAEARAAAEEARQASQLAVQLEAEAKRLAAEEARASVLAAEAQARAEAAAASVDGLTIKVKEVGIDNFTKALSGRGMGIGSFASKVGTVKGGEKSDSKVLRNAKLEEQMISVSSIVESPSNDSPRKPASKSQRNIFGNIFKQDTFFIDDE</sequence>
<feature type="domain" description="NAD(P)-binding" evidence="3">
    <location>
        <begin position="222"/>
        <end position="432"/>
    </location>
</feature>
<accession>A0A2K1L8C3</accession>
<keyword evidence="6" id="KW-1185">Reference proteome</keyword>
<dbReference type="Pfam" id="PF13460">
    <property type="entry name" value="NAD_binding_10"/>
    <property type="match status" value="1"/>
</dbReference>
<dbReference type="EnsemblPlants" id="Pp3c1_14800V3.2">
    <property type="protein sequence ID" value="Pp3c1_14800V3.2"/>
    <property type="gene ID" value="Pp3c1_14800"/>
</dbReference>